<dbReference type="PANTHER" id="PTHR30027">
    <property type="entry name" value="RIBOSOMAL RNA SMALL SUBUNIT METHYLTRANSFERASE E"/>
    <property type="match status" value="1"/>
</dbReference>
<comment type="caution">
    <text evidence="15">The sequence shown here is derived from an EMBL/GenBank/DDBJ whole genome shotgun (WGS) entry which is preliminary data.</text>
</comment>
<dbReference type="InterPro" id="IPR029028">
    <property type="entry name" value="Alpha/beta_knot_MTases"/>
</dbReference>
<dbReference type="CDD" id="cd18084">
    <property type="entry name" value="RsmE-like"/>
    <property type="match status" value="1"/>
</dbReference>
<dbReference type="GO" id="GO:0032259">
    <property type="term" value="P:methylation"/>
    <property type="evidence" value="ECO:0007669"/>
    <property type="project" value="UniProtKB-KW"/>
</dbReference>
<evidence type="ECO:0000256" key="3">
    <source>
        <dbReference type="ARBA" id="ARBA00012328"/>
    </source>
</evidence>
<feature type="domain" description="Ribosomal RNA small subunit methyltransferase E PUA-like" evidence="14">
    <location>
        <begin position="18"/>
        <end position="63"/>
    </location>
</feature>
<dbReference type="Pfam" id="PF04452">
    <property type="entry name" value="Methyltrans_RNA"/>
    <property type="match status" value="1"/>
</dbReference>
<comment type="similarity">
    <text evidence="2 12">Belongs to the RNA methyltransferase RsmE family.</text>
</comment>
<organism evidence="15 16">
    <name type="scientific">Chungangia koreensis</name>
    <dbReference type="NCBI Taxonomy" id="752657"/>
    <lineage>
        <taxon>Bacteria</taxon>
        <taxon>Bacillati</taxon>
        <taxon>Bacillota</taxon>
        <taxon>Bacilli</taxon>
        <taxon>Lactobacillales</taxon>
        <taxon>Chungangia</taxon>
    </lineage>
</organism>
<accession>A0ABV8X6N1</accession>
<reference evidence="16" key="1">
    <citation type="journal article" date="2019" name="Int. J. Syst. Evol. Microbiol.">
        <title>The Global Catalogue of Microorganisms (GCM) 10K type strain sequencing project: providing services to taxonomists for standard genome sequencing and annotation.</title>
        <authorList>
            <consortium name="The Broad Institute Genomics Platform"/>
            <consortium name="The Broad Institute Genome Sequencing Center for Infectious Disease"/>
            <person name="Wu L."/>
            <person name="Ma J."/>
        </authorList>
    </citation>
    <scope>NUCLEOTIDE SEQUENCE [LARGE SCALE GENOMIC DNA]</scope>
    <source>
        <strain evidence="16">CCUG 59778</strain>
    </source>
</reference>
<dbReference type="InterPro" id="IPR046886">
    <property type="entry name" value="RsmE_MTase_dom"/>
</dbReference>
<dbReference type="PIRSF" id="PIRSF015601">
    <property type="entry name" value="MTase_slr0722"/>
    <property type="match status" value="1"/>
</dbReference>
<dbReference type="SUPFAM" id="SSF88697">
    <property type="entry name" value="PUA domain-like"/>
    <property type="match status" value="1"/>
</dbReference>
<evidence type="ECO:0000256" key="5">
    <source>
        <dbReference type="ARBA" id="ARBA00022490"/>
    </source>
</evidence>
<evidence type="ECO:0000256" key="1">
    <source>
        <dbReference type="ARBA" id="ARBA00004496"/>
    </source>
</evidence>
<dbReference type="NCBIfam" id="TIGR00046">
    <property type="entry name" value="RsmE family RNA methyltransferase"/>
    <property type="match status" value="1"/>
</dbReference>
<comment type="function">
    <text evidence="10 12">Specifically methylates the N3 position of the uracil ring of uridine 1498 (m3U1498) in 16S rRNA. Acts on the fully assembled 30S ribosomal subunit.</text>
</comment>
<dbReference type="NCBIfam" id="NF008692">
    <property type="entry name" value="PRK11713.1-5"/>
    <property type="match status" value="1"/>
</dbReference>
<dbReference type="EC" id="2.1.1.193" evidence="3 12"/>
<evidence type="ECO:0000256" key="8">
    <source>
        <dbReference type="ARBA" id="ARBA00022679"/>
    </source>
</evidence>
<keyword evidence="5 12" id="KW-0963">Cytoplasm</keyword>
<dbReference type="InterPro" id="IPR015947">
    <property type="entry name" value="PUA-like_sf"/>
</dbReference>
<evidence type="ECO:0000256" key="10">
    <source>
        <dbReference type="ARBA" id="ARBA00025699"/>
    </source>
</evidence>
<dbReference type="Pfam" id="PF20260">
    <property type="entry name" value="PUA_4"/>
    <property type="match status" value="1"/>
</dbReference>
<keyword evidence="8 12" id="KW-0808">Transferase</keyword>
<keyword evidence="6 12" id="KW-0698">rRNA processing</keyword>
<feature type="domain" description="Ribosomal RNA small subunit methyltransferase E methyltransferase" evidence="13">
    <location>
        <begin position="72"/>
        <end position="242"/>
    </location>
</feature>
<evidence type="ECO:0000259" key="14">
    <source>
        <dbReference type="Pfam" id="PF20260"/>
    </source>
</evidence>
<dbReference type="Gene3D" id="2.40.240.20">
    <property type="entry name" value="Hypothetical PUA domain-like, domain 1"/>
    <property type="match status" value="1"/>
</dbReference>
<dbReference type="Gene3D" id="3.40.1280.10">
    <property type="match status" value="1"/>
</dbReference>
<dbReference type="NCBIfam" id="NF008691">
    <property type="entry name" value="PRK11713.1-4"/>
    <property type="match status" value="1"/>
</dbReference>
<keyword evidence="16" id="KW-1185">Reference proteome</keyword>
<evidence type="ECO:0000256" key="7">
    <source>
        <dbReference type="ARBA" id="ARBA00022603"/>
    </source>
</evidence>
<dbReference type="Proteomes" id="UP001595817">
    <property type="component" value="Unassembled WGS sequence"/>
</dbReference>
<keyword evidence="9 12" id="KW-0949">S-adenosyl-L-methionine</keyword>
<evidence type="ECO:0000256" key="11">
    <source>
        <dbReference type="ARBA" id="ARBA00047944"/>
    </source>
</evidence>
<comment type="catalytic activity">
    <reaction evidence="11 12">
        <text>uridine(1498) in 16S rRNA + S-adenosyl-L-methionine = N(3)-methyluridine(1498) in 16S rRNA + S-adenosyl-L-homocysteine + H(+)</text>
        <dbReference type="Rhea" id="RHEA:42920"/>
        <dbReference type="Rhea" id="RHEA-COMP:10283"/>
        <dbReference type="Rhea" id="RHEA-COMP:10284"/>
        <dbReference type="ChEBI" id="CHEBI:15378"/>
        <dbReference type="ChEBI" id="CHEBI:57856"/>
        <dbReference type="ChEBI" id="CHEBI:59789"/>
        <dbReference type="ChEBI" id="CHEBI:65315"/>
        <dbReference type="ChEBI" id="CHEBI:74502"/>
        <dbReference type="EC" id="2.1.1.193"/>
    </reaction>
</comment>
<dbReference type="InterPro" id="IPR006700">
    <property type="entry name" value="RsmE"/>
</dbReference>
<evidence type="ECO:0000259" key="13">
    <source>
        <dbReference type="Pfam" id="PF04452"/>
    </source>
</evidence>
<comment type="subcellular location">
    <subcellularLocation>
        <location evidence="1 12">Cytoplasm</location>
    </subcellularLocation>
</comment>
<dbReference type="PANTHER" id="PTHR30027:SF3">
    <property type="entry name" value="16S RRNA (URACIL(1498)-N(3))-METHYLTRANSFERASE"/>
    <property type="match status" value="1"/>
</dbReference>
<keyword evidence="7 12" id="KW-0489">Methyltransferase</keyword>
<evidence type="ECO:0000256" key="2">
    <source>
        <dbReference type="ARBA" id="ARBA00005528"/>
    </source>
</evidence>
<gene>
    <name evidence="15" type="ORF">ACFOZY_11655</name>
</gene>
<dbReference type="SUPFAM" id="SSF75217">
    <property type="entry name" value="alpha/beta knot"/>
    <property type="match status" value="1"/>
</dbReference>
<dbReference type="InterPro" id="IPR029026">
    <property type="entry name" value="tRNA_m1G_MTases_N"/>
</dbReference>
<protein>
    <recommendedName>
        <fullName evidence="4 12">Ribosomal RNA small subunit methyltransferase E</fullName>
        <ecNumber evidence="3 12">2.1.1.193</ecNumber>
    </recommendedName>
</protein>
<dbReference type="RefSeq" id="WP_378155613.1">
    <property type="nucleotide sequence ID" value="NZ_JBHSEC010000019.1"/>
</dbReference>
<evidence type="ECO:0000313" key="15">
    <source>
        <dbReference type="EMBL" id="MFC4411073.1"/>
    </source>
</evidence>
<evidence type="ECO:0000256" key="6">
    <source>
        <dbReference type="ARBA" id="ARBA00022552"/>
    </source>
</evidence>
<dbReference type="InterPro" id="IPR046887">
    <property type="entry name" value="RsmE_PUA-like"/>
</dbReference>
<proteinExistence type="inferred from homology"/>
<evidence type="ECO:0000256" key="12">
    <source>
        <dbReference type="PIRNR" id="PIRNR015601"/>
    </source>
</evidence>
<dbReference type="GO" id="GO:0008168">
    <property type="term" value="F:methyltransferase activity"/>
    <property type="evidence" value="ECO:0007669"/>
    <property type="project" value="UniProtKB-KW"/>
</dbReference>
<sequence length="246" mass="27637">MQRYFINGPLLEDGSVEISGEDAKHISRVLRMGVGDRVIVVISQRSFIAEITTITDQSVIVVPESNELRNNEMPIRVAIACGLPKGEKLEWIAQKATELGMNELIPFKAERSIVKWDDKKGAKKQERLQKIAKEAAEQSHRSIIPEVHEPISLKQLIDMSSQFDVLYVADEEDAKAITRTRFAEQMKSVYDKLSMMVVFGPEGGLSRNEAEVLKEAGFKTISLGPRILRTETAPLYVLSAISYEFE</sequence>
<evidence type="ECO:0000256" key="4">
    <source>
        <dbReference type="ARBA" id="ARBA00013673"/>
    </source>
</evidence>
<name>A0ABV8X6N1_9LACT</name>
<evidence type="ECO:0000256" key="9">
    <source>
        <dbReference type="ARBA" id="ARBA00022691"/>
    </source>
</evidence>
<evidence type="ECO:0000313" key="16">
    <source>
        <dbReference type="Proteomes" id="UP001595817"/>
    </source>
</evidence>
<dbReference type="EMBL" id="JBHSEC010000019">
    <property type="protein sequence ID" value="MFC4411073.1"/>
    <property type="molecule type" value="Genomic_DNA"/>
</dbReference>